<keyword evidence="3" id="KW-1185">Reference proteome</keyword>
<proteinExistence type="predicted"/>
<organism evidence="2 3">
    <name type="scientific">Alicyclobacillus dauci</name>
    <dbReference type="NCBI Taxonomy" id="1475485"/>
    <lineage>
        <taxon>Bacteria</taxon>
        <taxon>Bacillati</taxon>
        <taxon>Bacillota</taxon>
        <taxon>Bacilli</taxon>
        <taxon>Bacillales</taxon>
        <taxon>Alicyclobacillaceae</taxon>
        <taxon>Alicyclobacillus</taxon>
    </lineage>
</organism>
<accession>A0ABY6Z8S4</accession>
<feature type="transmembrane region" description="Helical" evidence="1">
    <location>
        <begin position="78"/>
        <end position="97"/>
    </location>
</feature>
<keyword evidence="1" id="KW-1133">Transmembrane helix</keyword>
<gene>
    <name evidence="2" type="ORF">NZD86_09310</name>
</gene>
<dbReference type="Proteomes" id="UP001164803">
    <property type="component" value="Chromosome"/>
</dbReference>
<dbReference type="RefSeq" id="WP_268046239.1">
    <property type="nucleotide sequence ID" value="NZ_CP104064.1"/>
</dbReference>
<name>A0ABY6Z8S4_9BACL</name>
<evidence type="ECO:0000313" key="3">
    <source>
        <dbReference type="Proteomes" id="UP001164803"/>
    </source>
</evidence>
<dbReference type="EMBL" id="CP104064">
    <property type="protein sequence ID" value="WAH38654.1"/>
    <property type="molecule type" value="Genomic_DNA"/>
</dbReference>
<keyword evidence="1" id="KW-0812">Transmembrane</keyword>
<reference evidence="2" key="1">
    <citation type="submission" date="2022-08" db="EMBL/GenBank/DDBJ databases">
        <title>Alicyclobacillus dauci DSM2870, complete genome.</title>
        <authorList>
            <person name="Wang Q."/>
            <person name="Cai R."/>
            <person name="Wang Z."/>
        </authorList>
    </citation>
    <scope>NUCLEOTIDE SEQUENCE</scope>
    <source>
        <strain evidence="2">DSM 28700</strain>
    </source>
</reference>
<evidence type="ECO:0000256" key="1">
    <source>
        <dbReference type="SAM" id="Phobius"/>
    </source>
</evidence>
<evidence type="ECO:0000313" key="2">
    <source>
        <dbReference type="EMBL" id="WAH38654.1"/>
    </source>
</evidence>
<sequence length="98" mass="11377">MIGPAHAMKFIGQHVVFRTRDGVTHHGILHSVTNDGIYVRAIGGPSTRLATQSSTEADNIDLLKNLPQSTDDIKESWWPLYFFTWWWLLGLWLWALWW</sequence>
<keyword evidence="1" id="KW-0472">Membrane</keyword>
<protein>
    <submittedName>
        <fullName evidence="2">Uncharacterized protein</fullName>
    </submittedName>
</protein>